<keyword evidence="6" id="KW-0521">NADP</keyword>
<dbReference type="OrthoDB" id="24581at2759"/>
<feature type="compositionally biased region" description="Acidic residues" evidence="8">
    <location>
        <begin position="495"/>
        <end position="516"/>
    </location>
</feature>
<dbReference type="PANTHER" id="PTHR20275">
    <property type="entry name" value="NAD KINASE"/>
    <property type="match status" value="1"/>
</dbReference>
<dbReference type="Pfam" id="PF01513">
    <property type="entry name" value="NAD_kinase"/>
    <property type="match status" value="1"/>
</dbReference>
<evidence type="ECO:0000256" key="1">
    <source>
        <dbReference type="ARBA" id="ARBA00010995"/>
    </source>
</evidence>
<evidence type="ECO:0000256" key="8">
    <source>
        <dbReference type="SAM" id="MobiDB-lite"/>
    </source>
</evidence>
<name>A0A1Y2EQ57_PROLT</name>
<dbReference type="STRING" id="56484.A0A1Y2EQ57"/>
<evidence type="ECO:0000256" key="7">
    <source>
        <dbReference type="ARBA" id="ARBA00023027"/>
    </source>
</evidence>
<dbReference type="GO" id="GO:0003951">
    <property type="term" value="F:NAD+ kinase activity"/>
    <property type="evidence" value="ECO:0007669"/>
    <property type="project" value="InterPro"/>
</dbReference>
<dbReference type="FunFam" id="2.60.200.30:FF:000009">
    <property type="entry name" value="Poly(P)/ATP NAD kinase"/>
    <property type="match status" value="1"/>
</dbReference>
<dbReference type="Proteomes" id="UP000193685">
    <property type="component" value="Unassembled WGS sequence"/>
</dbReference>
<dbReference type="GO" id="GO:0019674">
    <property type="term" value="P:NAD+ metabolic process"/>
    <property type="evidence" value="ECO:0007669"/>
    <property type="project" value="InterPro"/>
</dbReference>
<keyword evidence="10" id="KW-1185">Reference proteome</keyword>
<keyword evidence="2" id="KW-0808">Transferase</keyword>
<dbReference type="Gene3D" id="3.40.50.10330">
    <property type="entry name" value="Probable inorganic polyphosphate/atp-NAD kinase, domain 1"/>
    <property type="match status" value="1"/>
</dbReference>
<evidence type="ECO:0000313" key="9">
    <source>
        <dbReference type="EMBL" id="ORY73667.1"/>
    </source>
</evidence>
<dbReference type="InterPro" id="IPR016064">
    <property type="entry name" value="NAD/diacylglycerol_kinase_sf"/>
</dbReference>
<keyword evidence="5" id="KW-0067">ATP-binding</keyword>
<keyword evidence="4 9" id="KW-0418">Kinase</keyword>
<dbReference type="InterPro" id="IPR017438">
    <property type="entry name" value="ATP-NAD_kinase_N"/>
</dbReference>
<evidence type="ECO:0000313" key="10">
    <source>
        <dbReference type="Proteomes" id="UP000193685"/>
    </source>
</evidence>
<evidence type="ECO:0000256" key="5">
    <source>
        <dbReference type="ARBA" id="ARBA00022840"/>
    </source>
</evidence>
<dbReference type="SUPFAM" id="SSF111331">
    <property type="entry name" value="NAD kinase/diacylglycerol kinase-like"/>
    <property type="match status" value="1"/>
</dbReference>
<dbReference type="GO" id="GO:0006741">
    <property type="term" value="P:NADP+ biosynthetic process"/>
    <property type="evidence" value="ECO:0007669"/>
    <property type="project" value="InterPro"/>
</dbReference>
<dbReference type="PANTHER" id="PTHR20275:SF0">
    <property type="entry name" value="NAD KINASE"/>
    <property type="match status" value="1"/>
</dbReference>
<dbReference type="HAMAP" id="MF_00361">
    <property type="entry name" value="NAD_kinase"/>
    <property type="match status" value="1"/>
</dbReference>
<evidence type="ECO:0000256" key="4">
    <source>
        <dbReference type="ARBA" id="ARBA00022777"/>
    </source>
</evidence>
<comment type="caution">
    <text evidence="9">The sequence shown here is derived from an EMBL/GenBank/DDBJ whole genome shotgun (WGS) entry which is preliminary data.</text>
</comment>
<dbReference type="Gene3D" id="2.60.200.30">
    <property type="entry name" value="Probable inorganic polyphosphate/atp-NAD kinase, domain 2"/>
    <property type="match status" value="1"/>
</dbReference>
<dbReference type="InterPro" id="IPR017437">
    <property type="entry name" value="ATP-NAD_kinase_PpnK-typ_C"/>
</dbReference>
<evidence type="ECO:0000256" key="2">
    <source>
        <dbReference type="ARBA" id="ARBA00022679"/>
    </source>
</evidence>
<dbReference type="FunFam" id="3.40.50.10330:FF:000025">
    <property type="entry name" value="NAD+ kinase Utr1"/>
    <property type="match status" value="1"/>
</dbReference>
<comment type="similarity">
    <text evidence="1">Belongs to the NAD kinase family.</text>
</comment>
<protein>
    <submittedName>
        <fullName evidence="9">ATP-NAD kinase-like domain-containing protein</fullName>
    </submittedName>
</protein>
<feature type="region of interest" description="Disordered" evidence="8">
    <location>
        <begin position="450"/>
        <end position="554"/>
    </location>
</feature>
<organism evidence="9 10">
    <name type="scientific">Protomyces lactucae-debilis</name>
    <dbReference type="NCBI Taxonomy" id="2754530"/>
    <lineage>
        <taxon>Eukaryota</taxon>
        <taxon>Fungi</taxon>
        <taxon>Dikarya</taxon>
        <taxon>Ascomycota</taxon>
        <taxon>Taphrinomycotina</taxon>
        <taxon>Taphrinomycetes</taxon>
        <taxon>Taphrinales</taxon>
        <taxon>Protomycetaceae</taxon>
        <taxon>Protomyces</taxon>
    </lineage>
</organism>
<dbReference type="InterPro" id="IPR002504">
    <property type="entry name" value="NADK"/>
</dbReference>
<evidence type="ECO:0000256" key="3">
    <source>
        <dbReference type="ARBA" id="ARBA00022741"/>
    </source>
</evidence>
<feature type="compositionally biased region" description="Basic and acidic residues" evidence="8">
    <location>
        <begin position="1"/>
        <end position="14"/>
    </location>
</feature>
<feature type="region of interest" description="Disordered" evidence="8">
    <location>
        <begin position="1"/>
        <end position="24"/>
    </location>
</feature>
<dbReference type="Pfam" id="PF20143">
    <property type="entry name" value="NAD_kinase_C"/>
    <property type="match status" value="1"/>
</dbReference>
<proteinExistence type="inferred from homology"/>
<gene>
    <name evidence="9" type="ORF">BCR37DRAFT_395928</name>
</gene>
<dbReference type="RefSeq" id="XP_040721847.1">
    <property type="nucleotide sequence ID" value="XM_040871689.1"/>
</dbReference>
<evidence type="ECO:0000256" key="6">
    <source>
        <dbReference type="ARBA" id="ARBA00022857"/>
    </source>
</evidence>
<dbReference type="GO" id="GO:0005524">
    <property type="term" value="F:ATP binding"/>
    <property type="evidence" value="ECO:0007669"/>
    <property type="project" value="UniProtKB-KW"/>
</dbReference>
<sequence>MASDSESGRGRCDETLSVPGGTVEAPTSPMLAAAQMASLNLGDPADLKSPCFLHNRFASSINLARVMEEIQADRISHRSLVQTATGVREVARQISRTTIRKSVDRIMILTKARDSECVLLTHVLARWLLMTPRYGKPHGVTVFVDGQLEHSKRFDSKGLLASLPYDAEANNMLRYWTPALCKLDPELFDLVITLGGDGTVLYASWLFQERVPPILSFALGSLGFLTNFDFSGFKADLNRILDDGMRVNLRMRFTCTVHKRPRRSRNSSNAHSVTGRMSAADSPVLDQLNGHEPDQSFEVLNELVVDRGTSPFISNLELWGDGHLLTVVQADGLILSTPTGSTAYSLSAGGSLVHPEISAMLCTPVCPHTLSFRPILLPDTMQVRVVVPRASRAPAFVSFDGRSRVALHAGDAVSIVASCYPVPTVLKADEGPLEWVESVSRNLRWNVREKQKPWRRRKKKQVDGVDSEQSSASVDMDAWGNGKPTSTASFTTTALDEDVDDLTTEDESDGESDDISSDISVPLNFGSTVPVSSRPRGGRPARSQALEVWDIDEE</sequence>
<keyword evidence="3" id="KW-0547">Nucleotide-binding</keyword>
<dbReference type="OMA" id="LFQKHVP"/>
<accession>A0A1Y2EQ57</accession>
<dbReference type="EMBL" id="MCFI01000033">
    <property type="protein sequence ID" value="ORY73667.1"/>
    <property type="molecule type" value="Genomic_DNA"/>
</dbReference>
<dbReference type="AlphaFoldDB" id="A0A1Y2EQ57"/>
<feature type="compositionally biased region" description="Low complexity" evidence="8">
    <location>
        <begin position="529"/>
        <end position="540"/>
    </location>
</feature>
<reference evidence="9 10" key="1">
    <citation type="submission" date="2016-07" db="EMBL/GenBank/DDBJ databases">
        <title>Pervasive Adenine N6-methylation of Active Genes in Fungi.</title>
        <authorList>
            <consortium name="DOE Joint Genome Institute"/>
            <person name="Mondo S.J."/>
            <person name="Dannebaum R.O."/>
            <person name="Kuo R.C."/>
            <person name="Labutti K."/>
            <person name="Haridas S."/>
            <person name="Kuo A."/>
            <person name="Salamov A."/>
            <person name="Ahrendt S.R."/>
            <person name="Lipzen A."/>
            <person name="Sullivan W."/>
            <person name="Andreopoulos W.B."/>
            <person name="Clum A."/>
            <person name="Lindquist E."/>
            <person name="Daum C."/>
            <person name="Ramamoorthy G.K."/>
            <person name="Gryganskyi A."/>
            <person name="Culley D."/>
            <person name="Magnuson J.K."/>
            <person name="James T.Y."/>
            <person name="O'Malley M.A."/>
            <person name="Stajich J.E."/>
            <person name="Spatafora J.W."/>
            <person name="Visel A."/>
            <person name="Grigoriev I.V."/>
        </authorList>
    </citation>
    <scope>NUCLEOTIDE SEQUENCE [LARGE SCALE GENOMIC DNA]</scope>
    <source>
        <strain evidence="9 10">12-1054</strain>
    </source>
</reference>
<dbReference type="GeneID" id="63788288"/>
<keyword evidence="7" id="KW-0520">NAD</keyword>